<comment type="caution">
    <text evidence="2">The sequence shown here is derived from an EMBL/GenBank/DDBJ whole genome shotgun (WGS) entry which is preliminary data.</text>
</comment>
<organism evidence="2 3">
    <name type="scientific">Lysinibacillus xylanilyticus</name>
    <dbReference type="NCBI Taxonomy" id="582475"/>
    <lineage>
        <taxon>Bacteria</taxon>
        <taxon>Bacillati</taxon>
        <taxon>Bacillota</taxon>
        <taxon>Bacilli</taxon>
        <taxon>Bacillales</taxon>
        <taxon>Bacillaceae</taxon>
        <taxon>Lysinibacillus</taxon>
    </lineage>
</organism>
<sequence length="61" mass="6459">MAMLAAKFQLLAAELIILPAKLQPLAAEPPMLPAEFQSLAAERTAKATDRPSNRGGVASNR</sequence>
<dbReference type="RefSeq" id="WP_368636230.1">
    <property type="nucleotide sequence ID" value="NZ_JBFRHK010000004.1"/>
</dbReference>
<proteinExistence type="predicted"/>
<feature type="compositionally biased region" description="Basic and acidic residues" evidence="1">
    <location>
        <begin position="43"/>
        <end position="52"/>
    </location>
</feature>
<evidence type="ECO:0000313" key="2">
    <source>
        <dbReference type="EMBL" id="MEX3745343.1"/>
    </source>
</evidence>
<protein>
    <submittedName>
        <fullName evidence="2">Uncharacterized protein</fullName>
    </submittedName>
</protein>
<accession>A0ABV3VWU6</accession>
<dbReference type="Proteomes" id="UP001558534">
    <property type="component" value="Unassembled WGS sequence"/>
</dbReference>
<keyword evidence="3" id="KW-1185">Reference proteome</keyword>
<reference evidence="2 3" key="1">
    <citation type="submission" date="2024-07" db="EMBL/GenBank/DDBJ databases">
        <title>Characterization of a bacterium isolated from hydrolysated instant sea cucumber by whole-genome sequencing and metabolomics.</title>
        <authorList>
            <person name="Luo X."/>
            <person name="Zhang Z."/>
            <person name="Zheng Z."/>
            <person name="Zhang W."/>
            <person name="Ming T."/>
            <person name="Jiao L."/>
            <person name="Su X."/>
            <person name="Kong F."/>
            <person name="Xu J."/>
        </authorList>
    </citation>
    <scope>NUCLEOTIDE SEQUENCE [LARGE SCALE GENOMIC DNA]</scope>
    <source>
        <strain evidence="2 3">XL-2024</strain>
    </source>
</reference>
<dbReference type="EMBL" id="JBFRHK010000004">
    <property type="protein sequence ID" value="MEX3745343.1"/>
    <property type="molecule type" value="Genomic_DNA"/>
</dbReference>
<name>A0ABV3VWU6_9BACI</name>
<gene>
    <name evidence="2" type="ORF">AB1300_09365</name>
</gene>
<evidence type="ECO:0000313" key="3">
    <source>
        <dbReference type="Proteomes" id="UP001558534"/>
    </source>
</evidence>
<feature type="region of interest" description="Disordered" evidence="1">
    <location>
        <begin position="42"/>
        <end position="61"/>
    </location>
</feature>
<evidence type="ECO:0000256" key="1">
    <source>
        <dbReference type="SAM" id="MobiDB-lite"/>
    </source>
</evidence>